<proteinExistence type="predicted"/>
<keyword evidence="2" id="KW-1185">Reference proteome</keyword>
<dbReference type="Proteomes" id="UP001497680">
    <property type="component" value="Unassembled WGS sequence"/>
</dbReference>
<name>A0ACC0D9G4_9PEZI</name>
<gene>
    <name evidence="1" type="ORF">F4821DRAFT_67439</name>
</gene>
<sequence>MIGFRPSFFLFLFRSVGLARPAVEFAPLPFAPAIKGIVVEGDIGLGPGRDGSVSLAPFIVLNVGGKIYTVGCFRVVAN</sequence>
<accession>A0ACC0D9G4</accession>
<reference evidence="1 2" key="1">
    <citation type="journal article" date="2022" name="New Phytol.">
        <title>Ecological generalism drives hyperdiversity of secondary metabolite gene clusters in xylarialean endophytes.</title>
        <authorList>
            <person name="Franco M.E.E."/>
            <person name="Wisecaver J.H."/>
            <person name="Arnold A.E."/>
            <person name="Ju Y.M."/>
            <person name="Slot J.C."/>
            <person name="Ahrendt S."/>
            <person name="Moore L.P."/>
            <person name="Eastman K.E."/>
            <person name="Scott K."/>
            <person name="Konkel Z."/>
            <person name="Mondo S.J."/>
            <person name="Kuo A."/>
            <person name="Hayes R.D."/>
            <person name="Haridas S."/>
            <person name="Andreopoulos B."/>
            <person name="Riley R."/>
            <person name="LaButti K."/>
            <person name="Pangilinan J."/>
            <person name="Lipzen A."/>
            <person name="Amirebrahimi M."/>
            <person name="Yan J."/>
            <person name="Adam C."/>
            <person name="Keymanesh K."/>
            <person name="Ng V."/>
            <person name="Louie K."/>
            <person name="Northen T."/>
            <person name="Drula E."/>
            <person name="Henrissat B."/>
            <person name="Hsieh H.M."/>
            <person name="Youens-Clark K."/>
            <person name="Lutzoni F."/>
            <person name="Miadlikowska J."/>
            <person name="Eastwood D.C."/>
            <person name="Hamelin R.C."/>
            <person name="Grigoriev I.V."/>
            <person name="U'Ren J.M."/>
        </authorList>
    </citation>
    <scope>NUCLEOTIDE SEQUENCE [LARGE SCALE GENOMIC DNA]</scope>
    <source>
        <strain evidence="1 2">ER1909</strain>
    </source>
</reference>
<evidence type="ECO:0000313" key="2">
    <source>
        <dbReference type="Proteomes" id="UP001497680"/>
    </source>
</evidence>
<dbReference type="EMBL" id="MU394297">
    <property type="protein sequence ID" value="KAI6089213.1"/>
    <property type="molecule type" value="Genomic_DNA"/>
</dbReference>
<comment type="caution">
    <text evidence="1">The sequence shown here is derived from an EMBL/GenBank/DDBJ whole genome shotgun (WGS) entry which is preliminary data.</text>
</comment>
<protein>
    <submittedName>
        <fullName evidence="1">Uncharacterized protein</fullName>
    </submittedName>
</protein>
<evidence type="ECO:0000313" key="1">
    <source>
        <dbReference type="EMBL" id="KAI6089213.1"/>
    </source>
</evidence>
<organism evidence="1 2">
    <name type="scientific">Hypoxylon rubiginosum</name>
    <dbReference type="NCBI Taxonomy" id="110542"/>
    <lineage>
        <taxon>Eukaryota</taxon>
        <taxon>Fungi</taxon>
        <taxon>Dikarya</taxon>
        <taxon>Ascomycota</taxon>
        <taxon>Pezizomycotina</taxon>
        <taxon>Sordariomycetes</taxon>
        <taxon>Xylariomycetidae</taxon>
        <taxon>Xylariales</taxon>
        <taxon>Hypoxylaceae</taxon>
        <taxon>Hypoxylon</taxon>
    </lineage>
</organism>